<dbReference type="RefSeq" id="WP_081173497.1">
    <property type="nucleotide sequence ID" value="NZ_MSPX01000001.1"/>
</dbReference>
<dbReference type="EMBL" id="MSPX01000001">
    <property type="protein sequence ID" value="OQP88375.1"/>
    <property type="molecule type" value="Genomic_DNA"/>
</dbReference>
<keyword evidence="1" id="KW-0479">Metal-binding</keyword>
<dbReference type="SUPFAM" id="SSF52768">
    <property type="entry name" value="Arginase/deacetylase"/>
    <property type="match status" value="1"/>
</dbReference>
<protein>
    <submittedName>
        <fullName evidence="4">Agmatinase</fullName>
    </submittedName>
</protein>
<reference evidence="4 5" key="1">
    <citation type="journal article" date="2017" name="Antonie Van Leeuwenhoek">
        <title>Rhizobium rhizosphaerae sp. nov., a novel species isolated from rice rhizosphere.</title>
        <authorList>
            <person name="Zhao J.J."/>
            <person name="Zhang J."/>
            <person name="Zhang R.J."/>
            <person name="Zhang C.W."/>
            <person name="Yin H.Q."/>
            <person name="Zhang X.X."/>
        </authorList>
    </citation>
    <scope>NUCLEOTIDE SEQUENCE [LARGE SCALE GENOMIC DNA]</scope>
    <source>
        <strain evidence="4 5">RD15</strain>
    </source>
</reference>
<dbReference type="Gene3D" id="3.40.800.10">
    <property type="entry name" value="Ureohydrolase domain"/>
    <property type="match status" value="1"/>
</dbReference>
<dbReference type="InterPro" id="IPR023696">
    <property type="entry name" value="Ureohydrolase_dom_sf"/>
</dbReference>
<sequence>MTSAPLPFLGLPQRLPDGTTPRAVIVSAGHGSPYPAQDSSSHAMAAQMIRAASQADAPLLTHWDFDLDGPLFGDGPPSCVDQGEIATVAGASAANRAAISGKTREILDLPAVPILIGGDDSVVIPFLEGFDCAEPVWIVQIDAHLDWRDEIKGERYGYSSPMRRASEMAHVTGMVQIGLRGVGSARHAELVDARHYGSRLVTARDIHAEGVEAALRLIPAGARVVVTLDCDALDPAVMPGVAGRSPGGLSYQHVIDLIAGLGQRCRIAGFDLVEFYPKADVDGVSALTASRILVNLIAAVCRQA</sequence>
<evidence type="ECO:0000256" key="2">
    <source>
        <dbReference type="ARBA" id="ARBA00022801"/>
    </source>
</evidence>
<dbReference type="Pfam" id="PF00491">
    <property type="entry name" value="Arginase"/>
    <property type="match status" value="1"/>
</dbReference>
<keyword evidence="2" id="KW-0378">Hydrolase</keyword>
<dbReference type="Proteomes" id="UP000192652">
    <property type="component" value="Unassembled WGS sequence"/>
</dbReference>
<evidence type="ECO:0000256" key="1">
    <source>
        <dbReference type="ARBA" id="ARBA00022723"/>
    </source>
</evidence>
<dbReference type="PANTHER" id="PTHR11358">
    <property type="entry name" value="ARGINASE/AGMATINASE"/>
    <property type="match status" value="1"/>
</dbReference>
<dbReference type="PROSITE" id="PS51409">
    <property type="entry name" value="ARGINASE_2"/>
    <property type="match status" value="1"/>
</dbReference>
<name>A0ABX3PJL3_9HYPH</name>
<gene>
    <name evidence="4" type="ORF">BTR14_02790</name>
</gene>
<accession>A0ABX3PJL3</accession>
<keyword evidence="5" id="KW-1185">Reference proteome</keyword>
<evidence type="ECO:0000256" key="3">
    <source>
        <dbReference type="PROSITE-ProRule" id="PRU00742"/>
    </source>
</evidence>
<proteinExistence type="inferred from homology"/>
<evidence type="ECO:0000313" key="4">
    <source>
        <dbReference type="EMBL" id="OQP88375.1"/>
    </source>
</evidence>
<dbReference type="PANTHER" id="PTHR11358:SF26">
    <property type="entry name" value="GUANIDINO ACID HYDROLASE, MITOCHONDRIAL"/>
    <property type="match status" value="1"/>
</dbReference>
<dbReference type="InterPro" id="IPR006035">
    <property type="entry name" value="Ureohydrolase"/>
</dbReference>
<comment type="caution">
    <text evidence="4">The sequence shown here is derived from an EMBL/GenBank/DDBJ whole genome shotgun (WGS) entry which is preliminary data.</text>
</comment>
<organism evidence="4 5">
    <name type="scientific">Xaviernesmea rhizosphaerae</name>
    <dbReference type="NCBI Taxonomy" id="1672749"/>
    <lineage>
        <taxon>Bacteria</taxon>
        <taxon>Pseudomonadati</taxon>
        <taxon>Pseudomonadota</taxon>
        <taxon>Alphaproteobacteria</taxon>
        <taxon>Hyphomicrobiales</taxon>
        <taxon>Rhizobiaceae</taxon>
        <taxon>Rhizobium/Agrobacterium group</taxon>
        <taxon>Xaviernesmea</taxon>
    </lineage>
</organism>
<evidence type="ECO:0000313" key="5">
    <source>
        <dbReference type="Proteomes" id="UP000192652"/>
    </source>
</evidence>
<comment type="similarity">
    <text evidence="3">Belongs to the arginase family.</text>
</comment>